<comment type="pathway">
    <text evidence="3 14 15">Cofactor biosynthesis; coenzyme A biosynthesis; CoA from (R)-pantothenate: step 1/5.</text>
</comment>
<evidence type="ECO:0000256" key="15">
    <source>
        <dbReference type="RuleBase" id="RU003530"/>
    </source>
</evidence>
<dbReference type="InterPro" id="IPR004566">
    <property type="entry name" value="PanK"/>
</dbReference>
<comment type="catalytic activity">
    <reaction evidence="1 14 15">
        <text>(R)-pantothenate + ATP = (R)-4'-phosphopantothenate + ADP + H(+)</text>
        <dbReference type="Rhea" id="RHEA:16373"/>
        <dbReference type="ChEBI" id="CHEBI:10986"/>
        <dbReference type="ChEBI" id="CHEBI:15378"/>
        <dbReference type="ChEBI" id="CHEBI:29032"/>
        <dbReference type="ChEBI" id="CHEBI:30616"/>
        <dbReference type="ChEBI" id="CHEBI:456216"/>
        <dbReference type="EC" id="2.7.1.33"/>
    </reaction>
</comment>
<keyword evidence="10 14" id="KW-0418">Kinase</keyword>
<evidence type="ECO:0000256" key="13">
    <source>
        <dbReference type="ARBA" id="ARBA00032866"/>
    </source>
</evidence>
<comment type="caution">
    <text evidence="17">The sequence shown here is derived from an EMBL/GenBank/DDBJ whole genome shotgun (WGS) entry which is preliminary data.</text>
</comment>
<evidence type="ECO:0000256" key="14">
    <source>
        <dbReference type="HAMAP-Rule" id="MF_00215"/>
    </source>
</evidence>
<gene>
    <name evidence="14 17" type="primary">coaA</name>
    <name evidence="17" type="ORF">LMF89_22655</name>
</gene>
<keyword evidence="8 14" id="KW-0808">Transferase</keyword>
<dbReference type="EMBL" id="JAJHJB010000050">
    <property type="protein sequence ID" value="MCC5468141.1"/>
    <property type="molecule type" value="Genomic_DNA"/>
</dbReference>
<evidence type="ECO:0000256" key="2">
    <source>
        <dbReference type="ARBA" id="ARBA00004496"/>
    </source>
</evidence>
<evidence type="ECO:0000256" key="9">
    <source>
        <dbReference type="ARBA" id="ARBA00022741"/>
    </source>
</evidence>
<evidence type="ECO:0000313" key="18">
    <source>
        <dbReference type="Proteomes" id="UP001165492"/>
    </source>
</evidence>
<accession>A0ABS8HY85</accession>
<dbReference type="PIRSF" id="PIRSF000545">
    <property type="entry name" value="Pantothenate_kin"/>
    <property type="match status" value="1"/>
</dbReference>
<dbReference type="Proteomes" id="UP001165492">
    <property type="component" value="Unassembled WGS sequence"/>
</dbReference>
<protein>
    <recommendedName>
        <fullName evidence="6 14">Pantothenate kinase</fullName>
        <ecNumber evidence="5 14">2.7.1.33</ecNumber>
    </recommendedName>
    <alternativeName>
        <fullName evidence="13 14">Pantothenic acid kinase</fullName>
    </alternativeName>
</protein>
<evidence type="ECO:0000256" key="12">
    <source>
        <dbReference type="ARBA" id="ARBA00022993"/>
    </source>
</evidence>
<evidence type="ECO:0000256" key="10">
    <source>
        <dbReference type="ARBA" id="ARBA00022777"/>
    </source>
</evidence>
<evidence type="ECO:0000256" key="6">
    <source>
        <dbReference type="ARBA" id="ARBA00015080"/>
    </source>
</evidence>
<keyword evidence="18" id="KW-1185">Reference proteome</keyword>
<evidence type="ECO:0000256" key="3">
    <source>
        <dbReference type="ARBA" id="ARBA00005225"/>
    </source>
</evidence>
<dbReference type="NCBIfam" id="TIGR00554">
    <property type="entry name" value="panK_bact"/>
    <property type="match status" value="1"/>
</dbReference>
<feature type="binding site" evidence="14">
    <location>
        <begin position="92"/>
        <end position="99"/>
    </location>
    <ligand>
        <name>ATP</name>
        <dbReference type="ChEBI" id="CHEBI:30616"/>
    </ligand>
</feature>
<keyword evidence="7 14" id="KW-0963">Cytoplasm</keyword>
<dbReference type="GO" id="GO:0004594">
    <property type="term" value="F:pantothenate kinase activity"/>
    <property type="evidence" value="ECO:0007669"/>
    <property type="project" value="UniProtKB-EC"/>
</dbReference>
<dbReference type="InterPro" id="IPR027417">
    <property type="entry name" value="P-loop_NTPase"/>
</dbReference>
<dbReference type="Gene3D" id="3.40.50.300">
    <property type="entry name" value="P-loop containing nucleotide triphosphate hydrolases"/>
    <property type="match status" value="1"/>
</dbReference>
<dbReference type="InterPro" id="IPR006083">
    <property type="entry name" value="PRK/URK"/>
</dbReference>
<sequence>MNNSRTSPYISFTRENWETLRMSTPLTISEEGLAKMRGINEQISLEEVVKVYLPLSRLLNLYVLETRRLYEVTNTFLGALQKKVPYIIGIAGSVAVGKSTTARIIQALLASWPTQPRVSLVTTDGFLYPNKLLEERGIMKRKGFPESYDVRRIIEFLREVKSGRIETKVPVYSHLSYDIIPDQYQLVDQPDILIVEGANVLQTPQSRKNNGKPYVFISDFFDFTIYVHAEEKDIKRWYIERFQTLRRTAFQDKTSFFHQYTKLSEDEATNFAKEVWEEINAVNLKENIYPTINRARLIIEKRYDHSVQNIMLRKL</sequence>
<dbReference type="Pfam" id="PF00485">
    <property type="entry name" value="PRK"/>
    <property type="match status" value="1"/>
</dbReference>
<comment type="subcellular location">
    <subcellularLocation>
        <location evidence="2 14 15">Cytoplasm</location>
    </subcellularLocation>
</comment>
<keyword evidence="12 14" id="KW-0173">Coenzyme A biosynthesis</keyword>
<name>A0ABS8HY85_9FIRM</name>
<dbReference type="EC" id="2.7.1.33" evidence="5 14"/>
<dbReference type="RefSeq" id="WP_229537029.1">
    <property type="nucleotide sequence ID" value="NZ_JAJHJB010000050.1"/>
</dbReference>
<proteinExistence type="inferred from homology"/>
<evidence type="ECO:0000256" key="11">
    <source>
        <dbReference type="ARBA" id="ARBA00022840"/>
    </source>
</evidence>
<keyword evidence="11 14" id="KW-0067">ATP-binding</keyword>
<comment type="similarity">
    <text evidence="4 14 15">Belongs to the prokaryotic pantothenate kinase family.</text>
</comment>
<organism evidence="17 18">
    <name type="scientific">Pelosinus baikalensis</name>
    <dbReference type="NCBI Taxonomy" id="2892015"/>
    <lineage>
        <taxon>Bacteria</taxon>
        <taxon>Bacillati</taxon>
        <taxon>Bacillota</taxon>
        <taxon>Negativicutes</taxon>
        <taxon>Selenomonadales</taxon>
        <taxon>Sporomusaceae</taxon>
        <taxon>Pelosinus</taxon>
    </lineage>
</organism>
<evidence type="ECO:0000256" key="5">
    <source>
        <dbReference type="ARBA" id="ARBA00012102"/>
    </source>
</evidence>
<evidence type="ECO:0000256" key="8">
    <source>
        <dbReference type="ARBA" id="ARBA00022679"/>
    </source>
</evidence>
<feature type="domain" description="Phosphoribulokinase/uridine kinase" evidence="16">
    <location>
        <begin position="87"/>
        <end position="231"/>
    </location>
</feature>
<dbReference type="SUPFAM" id="SSF52540">
    <property type="entry name" value="P-loop containing nucleoside triphosphate hydrolases"/>
    <property type="match status" value="1"/>
</dbReference>
<keyword evidence="9 14" id="KW-0547">Nucleotide-binding</keyword>
<dbReference type="PANTHER" id="PTHR10285">
    <property type="entry name" value="URIDINE KINASE"/>
    <property type="match status" value="1"/>
</dbReference>
<reference evidence="17" key="1">
    <citation type="submission" date="2021-11" db="EMBL/GenBank/DDBJ databases">
        <title>Description of a new species Pelosinus isolated from the bottom sediments of Lake Baikal.</title>
        <authorList>
            <person name="Zakharyuk A."/>
        </authorList>
    </citation>
    <scope>NUCLEOTIDE SEQUENCE</scope>
    <source>
        <strain evidence="17">Bkl1</strain>
    </source>
</reference>
<dbReference type="CDD" id="cd02025">
    <property type="entry name" value="PanK"/>
    <property type="match status" value="1"/>
</dbReference>
<evidence type="ECO:0000259" key="16">
    <source>
        <dbReference type="Pfam" id="PF00485"/>
    </source>
</evidence>
<evidence type="ECO:0000313" key="17">
    <source>
        <dbReference type="EMBL" id="MCC5468141.1"/>
    </source>
</evidence>
<evidence type="ECO:0000256" key="4">
    <source>
        <dbReference type="ARBA" id="ARBA00006087"/>
    </source>
</evidence>
<evidence type="ECO:0000256" key="1">
    <source>
        <dbReference type="ARBA" id="ARBA00001206"/>
    </source>
</evidence>
<dbReference type="HAMAP" id="MF_00215">
    <property type="entry name" value="Pantothen_kinase_1"/>
    <property type="match status" value="1"/>
</dbReference>
<evidence type="ECO:0000256" key="7">
    <source>
        <dbReference type="ARBA" id="ARBA00022490"/>
    </source>
</evidence>